<dbReference type="GO" id="GO:0006412">
    <property type="term" value="P:translation"/>
    <property type="evidence" value="ECO:0007669"/>
    <property type="project" value="UniProtKB-UniRule"/>
</dbReference>
<evidence type="ECO:0000256" key="2">
    <source>
        <dbReference type="ARBA" id="ARBA00022980"/>
    </source>
</evidence>
<sequence>MNRKFLIKRPSITEKATRLNEEGKYVFIVEPHATKNEIRKAVKEQYKVDVTQVNIVMIPPKKRRFRGLVGLRGGYRKAIVTLKDKQKIDIE</sequence>
<dbReference type="InterPro" id="IPR012678">
    <property type="entry name" value="Ribosomal_uL23/eL15/eS24_sf"/>
</dbReference>
<dbReference type="GO" id="GO:1990904">
    <property type="term" value="C:ribonucleoprotein complex"/>
    <property type="evidence" value="ECO:0007669"/>
    <property type="project" value="UniProtKB-KW"/>
</dbReference>
<comment type="subunit">
    <text evidence="4">Part of the 50S ribosomal subunit. Contacts protein L29, and trigger factor when it is bound to the ribosome.</text>
</comment>
<name>A0A1G2C8X6_9BACT</name>
<dbReference type="STRING" id="1798644.A2122_01160"/>
<gene>
    <name evidence="4" type="primary">rplW</name>
    <name evidence="5" type="ORF">A2122_01160</name>
</gene>
<dbReference type="NCBIfam" id="NF004363">
    <property type="entry name" value="PRK05738.2-4"/>
    <property type="match status" value="1"/>
</dbReference>
<dbReference type="SUPFAM" id="SSF54189">
    <property type="entry name" value="Ribosomal proteins S24e, L23 and L15e"/>
    <property type="match status" value="1"/>
</dbReference>
<evidence type="ECO:0000313" key="5">
    <source>
        <dbReference type="EMBL" id="OGY96947.1"/>
    </source>
</evidence>
<dbReference type="GO" id="GO:0005840">
    <property type="term" value="C:ribosome"/>
    <property type="evidence" value="ECO:0007669"/>
    <property type="project" value="UniProtKB-KW"/>
</dbReference>
<accession>A0A1G2C8X6</accession>
<keyword evidence="4" id="KW-0699">rRNA-binding</keyword>
<dbReference type="GO" id="GO:0003735">
    <property type="term" value="F:structural constituent of ribosome"/>
    <property type="evidence" value="ECO:0007669"/>
    <property type="project" value="InterPro"/>
</dbReference>
<reference evidence="5 6" key="1">
    <citation type="journal article" date="2016" name="Nat. Commun.">
        <title>Thousands of microbial genomes shed light on interconnected biogeochemical processes in an aquifer system.</title>
        <authorList>
            <person name="Anantharaman K."/>
            <person name="Brown C.T."/>
            <person name="Hug L.A."/>
            <person name="Sharon I."/>
            <person name="Castelle C.J."/>
            <person name="Probst A.J."/>
            <person name="Thomas B.C."/>
            <person name="Singh A."/>
            <person name="Wilkins M.J."/>
            <person name="Karaoz U."/>
            <person name="Brodie E.L."/>
            <person name="Williams K.H."/>
            <person name="Hubbard S.S."/>
            <person name="Banfield J.F."/>
        </authorList>
    </citation>
    <scope>NUCLEOTIDE SEQUENCE [LARGE SCALE GENOMIC DNA]</scope>
</reference>
<comment type="function">
    <text evidence="4">One of the early assembly proteins it binds 23S rRNA. One of the proteins that surrounds the polypeptide exit tunnel on the outside of the ribosome. Forms the main docking site for trigger factor binding to the ribosome.</text>
</comment>
<evidence type="ECO:0000256" key="3">
    <source>
        <dbReference type="ARBA" id="ARBA00023274"/>
    </source>
</evidence>
<keyword evidence="3 4" id="KW-0687">Ribonucleoprotein</keyword>
<dbReference type="Gene3D" id="3.30.70.330">
    <property type="match status" value="1"/>
</dbReference>
<evidence type="ECO:0000256" key="4">
    <source>
        <dbReference type="HAMAP-Rule" id="MF_01369"/>
    </source>
</evidence>
<dbReference type="Pfam" id="PF00276">
    <property type="entry name" value="Ribosomal_L23"/>
    <property type="match status" value="1"/>
</dbReference>
<dbReference type="HAMAP" id="MF_01369_B">
    <property type="entry name" value="Ribosomal_uL23_B"/>
    <property type="match status" value="1"/>
</dbReference>
<protein>
    <recommendedName>
        <fullName evidence="4">Large ribosomal subunit protein uL23</fullName>
    </recommendedName>
</protein>
<dbReference type="InterPro" id="IPR012677">
    <property type="entry name" value="Nucleotide-bd_a/b_plait_sf"/>
</dbReference>
<evidence type="ECO:0000313" key="6">
    <source>
        <dbReference type="Proteomes" id="UP000176648"/>
    </source>
</evidence>
<dbReference type="GO" id="GO:0019843">
    <property type="term" value="F:rRNA binding"/>
    <property type="evidence" value="ECO:0007669"/>
    <property type="project" value="UniProtKB-UniRule"/>
</dbReference>
<keyword evidence="4" id="KW-0694">RNA-binding</keyword>
<evidence type="ECO:0000256" key="1">
    <source>
        <dbReference type="ARBA" id="ARBA00006700"/>
    </source>
</evidence>
<organism evidence="5 6">
    <name type="scientific">Candidatus Liptonbacteria bacterium GWB1_49_6</name>
    <dbReference type="NCBI Taxonomy" id="1798644"/>
    <lineage>
        <taxon>Bacteria</taxon>
        <taxon>Candidatus Liptoniibacteriota</taxon>
    </lineage>
</organism>
<dbReference type="PANTHER" id="PTHR11620">
    <property type="entry name" value="60S RIBOSOMAL PROTEIN L23A"/>
    <property type="match status" value="1"/>
</dbReference>
<dbReference type="InterPro" id="IPR013025">
    <property type="entry name" value="Ribosomal_uL23-like"/>
</dbReference>
<proteinExistence type="inferred from homology"/>
<dbReference type="EMBL" id="MHKU01000016">
    <property type="protein sequence ID" value="OGY96947.1"/>
    <property type="molecule type" value="Genomic_DNA"/>
</dbReference>
<comment type="similarity">
    <text evidence="1 4">Belongs to the universal ribosomal protein uL23 family.</text>
</comment>
<comment type="caution">
    <text evidence="5">The sequence shown here is derived from an EMBL/GenBank/DDBJ whole genome shotgun (WGS) entry which is preliminary data.</text>
</comment>
<dbReference type="Proteomes" id="UP000176648">
    <property type="component" value="Unassembled WGS sequence"/>
</dbReference>
<dbReference type="AlphaFoldDB" id="A0A1G2C8X6"/>
<keyword evidence="2 4" id="KW-0689">Ribosomal protein</keyword>